<protein>
    <submittedName>
        <fullName evidence="1">Uncharacterized protein</fullName>
    </submittedName>
</protein>
<dbReference type="OrthoDB" id="4870817at2"/>
<evidence type="ECO:0000313" key="2">
    <source>
        <dbReference type="Proteomes" id="UP000199475"/>
    </source>
</evidence>
<accession>A0A1G9L771</accession>
<organism evidence="1 2">
    <name type="scientific">Tessaracoccus oleiagri</name>
    <dbReference type="NCBI Taxonomy" id="686624"/>
    <lineage>
        <taxon>Bacteria</taxon>
        <taxon>Bacillati</taxon>
        <taxon>Actinomycetota</taxon>
        <taxon>Actinomycetes</taxon>
        <taxon>Propionibacteriales</taxon>
        <taxon>Propionibacteriaceae</taxon>
        <taxon>Tessaracoccus</taxon>
    </lineage>
</organism>
<evidence type="ECO:0000313" key="1">
    <source>
        <dbReference type="EMBL" id="SDL57781.1"/>
    </source>
</evidence>
<gene>
    <name evidence="1" type="ORF">SAMN04488242_2075</name>
</gene>
<dbReference type="EMBL" id="FNGP01000003">
    <property type="protein sequence ID" value="SDL57781.1"/>
    <property type="molecule type" value="Genomic_DNA"/>
</dbReference>
<dbReference type="STRING" id="686624.SAMN04488242_2075"/>
<dbReference type="AlphaFoldDB" id="A0A1G9L771"/>
<name>A0A1G9L771_9ACTN</name>
<keyword evidence="2" id="KW-1185">Reference proteome</keyword>
<proteinExistence type="predicted"/>
<dbReference type="Proteomes" id="UP000199475">
    <property type="component" value="Unassembled WGS sequence"/>
</dbReference>
<sequence>MARFQPLAMLRAAFSRPDPLGAPADDSGFDSELESTWTSIDRELRGAVDQLLLHRLMLSASRRVPITALEAGPVKGVVRVRLADGVSVLARPEQATACTRLALAMARGTRVVLDEVRLTGEGVLVRTVLGRSGEVAARVVGFDQGD</sequence>
<dbReference type="RefSeq" id="WP_093251713.1">
    <property type="nucleotide sequence ID" value="NZ_FNGP01000003.1"/>
</dbReference>
<reference evidence="1 2" key="1">
    <citation type="submission" date="2016-10" db="EMBL/GenBank/DDBJ databases">
        <authorList>
            <person name="de Groot N.N."/>
        </authorList>
    </citation>
    <scope>NUCLEOTIDE SEQUENCE [LARGE SCALE GENOMIC DNA]</scope>
    <source>
        <strain evidence="1 2">CGMCC 1.9159</strain>
    </source>
</reference>